<evidence type="ECO:0000313" key="3">
    <source>
        <dbReference type="Proteomes" id="UP000002508"/>
    </source>
</evidence>
<feature type="domain" description="VWFA" evidence="1">
    <location>
        <begin position="213"/>
        <end position="389"/>
    </location>
</feature>
<dbReference type="InterPro" id="IPR036465">
    <property type="entry name" value="vWFA_dom_sf"/>
</dbReference>
<dbReference type="Proteomes" id="UP000002508">
    <property type="component" value="Chromosome"/>
</dbReference>
<proteinExistence type="predicted"/>
<dbReference type="Gene3D" id="3.40.50.410">
    <property type="entry name" value="von Willebrand factor, type A domain"/>
    <property type="match status" value="1"/>
</dbReference>
<dbReference type="STRING" id="326427.Cagg_2833"/>
<protein>
    <submittedName>
        <fullName evidence="2">VWA containing CoxE family protein</fullName>
    </submittedName>
</protein>
<sequence length="405" mass="46732">MIQTSSTSGGNLLGHIVSFGYLLREMGIPVSPGQIVELIEAIEHVGLLHREDLRATMRCMLVLRREDLLLFDAAFEFFWKKALGIDLEREMMQMLLPQVKIPRRQLRLPRRQPVADDADATEGQEREEIEIQLTFSRDEALRTKDFAQCTWEEVQACKELIRRMEWRIQPHRTRRRRPARAGRLLDMRRTLRQSWRFGGEPLTLSWRDIRTEPRPLVLICDISGSMERYSRILLQFAHAISAGLGDVETFVFGTRLTRITRQLRHKDIDDAIDAVSKHVVDWSGGTRIGEAIKEFNFRWGRRVLGRSPVVLLISDGWDRGDPELLAREMDRLQRSCHRLIWLNPLLGAPGYEPLTVGMQAALPFVDDFLPVHNLVSLEQLGAKLATLGTQRPPRRQRITTTRGVQ</sequence>
<dbReference type="InterPro" id="IPR002035">
    <property type="entry name" value="VWF_A"/>
</dbReference>
<dbReference type="CDD" id="cd00198">
    <property type="entry name" value="vWFA"/>
    <property type="match status" value="1"/>
</dbReference>
<reference evidence="2" key="1">
    <citation type="submission" date="2008-12" db="EMBL/GenBank/DDBJ databases">
        <title>Complete sequence of Chloroflexus aggregans DSM 9485.</title>
        <authorList>
            <consortium name="US DOE Joint Genome Institute"/>
            <person name="Lucas S."/>
            <person name="Copeland A."/>
            <person name="Lapidus A."/>
            <person name="Glavina del Rio T."/>
            <person name="Dalin E."/>
            <person name="Tice H."/>
            <person name="Pitluck S."/>
            <person name="Foster B."/>
            <person name="Larimer F."/>
            <person name="Land M."/>
            <person name="Hauser L."/>
            <person name="Kyrpides N."/>
            <person name="Mikhailova N."/>
            <person name="Bryant D."/>
            <person name="Richardson P."/>
        </authorList>
    </citation>
    <scope>NUCLEOTIDE SEQUENCE</scope>
    <source>
        <strain evidence="2">DSM 9485</strain>
    </source>
</reference>
<name>B8G5I9_CHLAD</name>
<gene>
    <name evidence="2" type="ordered locus">Cagg_2833</name>
</gene>
<dbReference type="AlphaFoldDB" id="B8G5I9"/>
<evidence type="ECO:0000259" key="1">
    <source>
        <dbReference type="SMART" id="SM00327"/>
    </source>
</evidence>
<dbReference type="InterPro" id="IPR011195">
    <property type="entry name" value="UCP010256"/>
</dbReference>
<dbReference type="PIRSF" id="PIRSF010256">
    <property type="entry name" value="CoxE_vWa"/>
    <property type="match status" value="1"/>
</dbReference>
<dbReference type="SMART" id="SM00327">
    <property type="entry name" value="VWA"/>
    <property type="match status" value="1"/>
</dbReference>
<dbReference type="PANTHER" id="PTHR39338:SF6">
    <property type="entry name" value="BLL5662 PROTEIN"/>
    <property type="match status" value="1"/>
</dbReference>
<dbReference type="SUPFAM" id="SSF53300">
    <property type="entry name" value="vWA-like"/>
    <property type="match status" value="1"/>
</dbReference>
<organism evidence="2 3">
    <name type="scientific">Chloroflexus aggregans (strain MD-66 / DSM 9485)</name>
    <dbReference type="NCBI Taxonomy" id="326427"/>
    <lineage>
        <taxon>Bacteria</taxon>
        <taxon>Bacillati</taxon>
        <taxon>Chloroflexota</taxon>
        <taxon>Chloroflexia</taxon>
        <taxon>Chloroflexales</taxon>
        <taxon>Chloroflexineae</taxon>
        <taxon>Chloroflexaceae</taxon>
        <taxon>Chloroflexus</taxon>
    </lineage>
</organism>
<dbReference type="RefSeq" id="WP_015941551.1">
    <property type="nucleotide sequence ID" value="NC_011831.1"/>
</dbReference>
<dbReference type="Pfam" id="PF05762">
    <property type="entry name" value="VWA_CoxE"/>
    <property type="match status" value="1"/>
</dbReference>
<dbReference type="InterPro" id="IPR008912">
    <property type="entry name" value="Uncharacterised_CoxE"/>
</dbReference>
<dbReference type="KEGG" id="cag:Cagg_2833"/>
<dbReference type="eggNOG" id="COG3552">
    <property type="taxonomic scope" value="Bacteria"/>
</dbReference>
<dbReference type="EMBL" id="CP001337">
    <property type="protein sequence ID" value="ACL25695.1"/>
    <property type="molecule type" value="Genomic_DNA"/>
</dbReference>
<dbReference type="PANTHER" id="PTHR39338">
    <property type="entry name" value="BLL5662 PROTEIN-RELATED"/>
    <property type="match status" value="1"/>
</dbReference>
<dbReference type="OrthoDB" id="9790469at2"/>
<keyword evidence="3" id="KW-1185">Reference proteome</keyword>
<dbReference type="HOGENOM" id="CLU_042261_0_1_0"/>
<accession>B8G5I9</accession>
<evidence type="ECO:0000313" key="2">
    <source>
        <dbReference type="EMBL" id="ACL25695.1"/>
    </source>
</evidence>